<accession>A0ABV1FGU2</accession>
<comment type="caution">
    <text evidence="7">The sequence shown here is derived from an EMBL/GenBank/DDBJ whole genome shotgun (WGS) entry which is preliminary data.</text>
</comment>
<dbReference type="NCBIfam" id="TIGR00787">
    <property type="entry name" value="dctP"/>
    <property type="match status" value="1"/>
</dbReference>
<sequence>MKKKVLAALLAATMVVGMTACGGSKDATADAPAADTTEDTAADAADTASTGDASYVIKLGMTQGDVPREESAEVTWTERFKEEVEKNSNGQISVEIYPSGQLGSVEENLAGLLNGSLEMTVANVNSLNNIYADTMALSCPALFKDEAQCDAVLSGEWGQEFFGKIGEESGIHVLAAFCNGMRCFTTTKTPLTTVDSAKGITFRVMQSEVCEKMVSAIGANPVPMAGSEMYTALQNGTVDGQENPPVNILNDKTYEVQKYMVLDKHIASIVTFAISEKFLDSLPEDLQKVVTDAAETVTPEASEVCKKLNDEGVAKLEEYGMEVYTPTEAELEDWHSAMRQPCIDYVTGQVGEDVVNGLLTAIEQAN</sequence>
<dbReference type="EMBL" id="JBBMFE010000005">
    <property type="protein sequence ID" value="MEQ2472298.1"/>
    <property type="molecule type" value="Genomic_DNA"/>
</dbReference>
<dbReference type="InterPro" id="IPR004682">
    <property type="entry name" value="TRAP_DctP"/>
</dbReference>
<name>A0ABV1FGU2_9FIRM</name>
<keyword evidence="4 6" id="KW-0732">Signal</keyword>
<evidence type="ECO:0000256" key="2">
    <source>
        <dbReference type="ARBA" id="ARBA00009023"/>
    </source>
</evidence>
<dbReference type="PANTHER" id="PTHR33376">
    <property type="match status" value="1"/>
</dbReference>
<feature type="chain" id="PRO_5045216876" evidence="6">
    <location>
        <begin position="21"/>
        <end position="366"/>
    </location>
</feature>
<gene>
    <name evidence="7" type="ORF">WMO29_07325</name>
</gene>
<dbReference type="PANTHER" id="PTHR33376:SF4">
    <property type="entry name" value="SIALIC ACID-BINDING PERIPLASMIC PROTEIN SIAP"/>
    <property type="match status" value="1"/>
</dbReference>
<comment type="subcellular location">
    <subcellularLocation>
        <location evidence="1">Cell envelope</location>
    </subcellularLocation>
</comment>
<evidence type="ECO:0000256" key="6">
    <source>
        <dbReference type="SAM" id="SignalP"/>
    </source>
</evidence>
<dbReference type="InterPro" id="IPR018389">
    <property type="entry name" value="DctP_fam"/>
</dbReference>
<reference evidence="7 8" key="1">
    <citation type="submission" date="2024-03" db="EMBL/GenBank/DDBJ databases">
        <title>Human intestinal bacterial collection.</title>
        <authorList>
            <person name="Pauvert C."/>
            <person name="Hitch T.C.A."/>
            <person name="Clavel T."/>
        </authorList>
    </citation>
    <scope>NUCLEOTIDE SEQUENCE [LARGE SCALE GENOMIC DNA]</scope>
    <source>
        <strain evidence="7 8">CLA-AA-H132</strain>
    </source>
</reference>
<feature type="signal peptide" evidence="6">
    <location>
        <begin position="1"/>
        <end position="20"/>
    </location>
</feature>
<dbReference type="RefSeq" id="WP_349164363.1">
    <property type="nucleotide sequence ID" value="NZ_JBBMFE010000005.1"/>
</dbReference>
<dbReference type="InterPro" id="IPR038404">
    <property type="entry name" value="TRAP_DctP_sf"/>
</dbReference>
<comment type="similarity">
    <text evidence="2">Belongs to the bacterial solute-binding protein 7 family.</text>
</comment>
<dbReference type="Pfam" id="PF03480">
    <property type="entry name" value="DctP"/>
    <property type="match status" value="1"/>
</dbReference>
<evidence type="ECO:0000256" key="3">
    <source>
        <dbReference type="ARBA" id="ARBA00022448"/>
    </source>
</evidence>
<evidence type="ECO:0000256" key="5">
    <source>
        <dbReference type="SAM" id="MobiDB-lite"/>
    </source>
</evidence>
<evidence type="ECO:0000256" key="4">
    <source>
        <dbReference type="ARBA" id="ARBA00022729"/>
    </source>
</evidence>
<proteinExistence type="inferred from homology"/>
<evidence type="ECO:0000313" key="7">
    <source>
        <dbReference type="EMBL" id="MEQ2472298.1"/>
    </source>
</evidence>
<feature type="region of interest" description="Disordered" evidence="5">
    <location>
        <begin position="25"/>
        <end position="46"/>
    </location>
</feature>
<dbReference type="Proteomes" id="UP001438008">
    <property type="component" value="Unassembled WGS sequence"/>
</dbReference>
<dbReference type="PIRSF" id="PIRSF006470">
    <property type="entry name" value="DctB"/>
    <property type="match status" value="1"/>
</dbReference>
<keyword evidence="8" id="KW-1185">Reference proteome</keyword>
<dbReference type="NCBIfam" id="NF037995">
    <property type="entry name" value="TRAP_S1"/>
    <property type="match status" value="1"/>
</dbReference>
<organism evidence="7 8">
    <name type="scientific">Laedolimicola intestinihominis</name>
    <dbReference type="NCBI Taxonomy" id="3133166"/>
    <lineage>
        <taxon>Bacteria</taxon>
        <taxon>Bacillati</taxon>
        <taxon>Bacillota</taxon>
        <taxon>Clostridia</taxon>
        <taxon>Lachnospirales</taxon>
        <taxon>Lachnospiraceae</taxon>
        <taxon>Laedolimicola</taxon>
    </lineage>
</organism>
<keyword evidence="3" id="KW-0813">Transport</keyword>
<protein>
    <submittedName>
        <fullName evidence="7">TRAP transporter substrate-binding protein</fullName>
    </submittedName>
</protein>
<evidence type="ECO:0000256" key="1">
    <source>
        <dbReference type="ARBA" id="ARBA00004196"/>
    </source>
</evidence>
<dbReference type="Gene3D" id="3.40.190.170">
    <property type="entry name" value="Bacterial extracellular solute-binding protein, family 7"/>
    <property type="match status" value="1"/>
</dbReference>
<dbReference type="PROSITE" id="PS51257">
    <property type="entry name" value="PROKAR_LIPOPROTEIN"/>
    <property type="match status" value="1"/>
</dbReference>
<dbReference type="CDD" id="cd13603">
    <property type="entry name" value="PBP2_TRAP_Siap_TeaA_like"/>
    <property type="match status" value="1"/>
</dbReference>
<evidence type="ECO:0000313" key="8">
    <source>
        <dbReference type="Proteomes" id="UP001438008"/>
    </source>
</evidence>